<dbReference type="CDD" id="cd03382">
    <property type="entry name" value="PAP2_dolichyldiphosphatase"/>
    <property type="match status" value="1"/>
</dbReference>
<protein>
    <recommendedName>
        <fullName evidence="11">Dolichyldiphosphatase</fullName>
        <ecNumber evidence="11">3.6.1.43</ecNumber>
    </recommendedName>
</protein>
<evidence type="ECO:0000256" key="6">
    <source>
        <dbReference type="ARBA" id="ARBA00022824"/>
    </source>
</evidence>
<evidence type="ECO:0000256" key="8">
    <source>
        <dbReference type="ARBA" id="ARBA00023136"/>
    </source>
</evidence>
<keyword evidence="6 11" id="KW-0256">Endoplasmic reticulum</keyword>
<evidence type="ECO:0000256" key="5">
    <source>
        <dbReference type="ARBA" id="ARBA00022801"/>
    </source>
</evidence>
<keyword evidence="5 11" id="KW-0378">Hydrolase</keyword>
<proteinExistence type="inferred from homology"/>
<dbReference type="GO" id="GO:0047874">
    <property type="term" value="F:dolichyldiphosphatase activity"/>
    <property type="evidence" value="ECO:0007669"/>
    <property type="project" value="UniProtKB-UniRule"/>
</dbReference>
<dbReference type="SUPFAM" id="SSF48317">
    <property type="entry name" value="Acid phosphatase/Vanadium-dependent haloperoxidase"/>
    <property type="match status" value="1"/>
</dbReference>
<dbReference type="GO" id="GO:0008610">
    <property type="term" value="P:lipid biosynthetic process"/>
    <property type="evidence" value="ECO:0007669"/>
    <property type="project" value="TreeGrafter"/>
</dbReference>
<evidence type="ECO:0000313" key="14">
    <source>
        <dbReference type="Proteomes" id="UP001161757"/>
    </source>
</evidence>
<feature type="transmembrane region" description="Helical" evidence="11">
    <location>
        <begin position="37"/>
        <end position="55"/>
    </location>
</feature>
<dbReference type="InterPro" id="IPR036938">
    <property type="entry name" value="PAP2/HPO_sf"/>
</dbReference>
<comment type="similarity">
    <text evidence="3 11">Belongs to the dolichyldiphosphatase family.</text>
</comment>
<feature type="transmembrane region" description="Helical" evidence="11">
    <location>
        <begin position="75"/>
        <end position="94"/>
    </location>
</feature>
<sequence length="180" mass="20338">MFTGQMACEALNFALKRLIREERPHQMHGKGYGMPSSHSQFVAFFSVSLTLFLLIRHVPARSTSYSPSTFSERLLLSLVACLGTGAVAASRVYLNYHTPMQVGVGAGAGAMFALFWFSFTSYLRQSGWLDWALDTWLSRKLRFRDLITTEDLQDAGWGRWESRRKARRETGTDGASKKSR</sequence>
<comment type="caution">
    <text evidence="13">The sequence shown here is derived from an EMBL/GenBank/DDBJ whole genome shotgun (WGS) entry which is preliminary data.</text>
</comment>
<dbReference type="InterPro" id="IPR000326">
    <property type="entry name" value="PAP2/HPO"/>
</dbReference>
<dbReference type="Pfam" id="PF01569">
    <property type="entry name" value="PAP2"/>
    <property type="match status" value="1"/>
</dbReference>
<evidence type="ECO:0000256" key="9">
    <source>
        <dbReference type="ARBA" id="ARBA00024907"/>
    </source>
</evidence>
<comment type="subcellular location">
    <subcellularLocation>
        <location evidence="1 11">Endoplasmic reticulum membrane</location>
        <topology evidence="1 11">Multi-pass membrane protein</topology>
    </subcellularLocation>
</comment>
<dbReference type="GO" id="GO:0006487">
    <property type="term" value="P:protein N-linked glycosylation"/>
    <property type="evidence" value="ECO:0007669"/>
    <property type="project" value="UniProtKB-UniRule"/>
</dbReference>
<evidence type="ECO:0000256" key="1">
    <source>
        <dbReference type="ARBA" id="ARBA00004477"/>
    </source>
</evidence>
<evidence type="ECO:0000256" key="7">
    <source>
        <dbReference type="ARBA" id="ARBA00022989"/>
    </source>
</evidence>
<gene>
    <name evidence="13" type="ORF">HRR80_007831</name>
</gene>
<comment type="function">
    <text evidence="9 11">Required for efficient N-glycosylation. Necessary for maintaining optimal levels of dolichol-linked oligosaccharides. Hydrolyzes dolichyl pyrophosphate at a very high rate and dolichyl monophosphate at a much lower rate. Does not act on phosphatidate.</text>
</comment>
<feature type="transmembrane region" description="Helical" evidence="11">
    <location>
        <begin position="100"/>
        <end position="119"/>
    </location>
</feature>
<evidence type="ECO:0000256" key="10">
    <source>
        <dbReference type="ARBA" id="ARBA00047349"/>
    </source>
</evidence>
<reference evidence="13" key="1">
    <citation type="submission" date="2023-01" db="EMBL/GenBank/DDBJ databases">
        <title>Exophiala dermititidis isolated from Cystic Fibrosis Patient.</title>
        <authorList>
            <person name="Kurbessoian T."/>
            <person name="Crocker A."/>
            <person name="Murante D."/>
            <person name="Hogan D.A."/>
            <person name="Stajich J.E."/>
        </authorList>
    </citation>
    <scope>NUCLEOTIDE SEQUENCE</scope>
    <source>
        <strain evidence="13">Ex8</strain>
    </source>
</reference>
<dbReference type="FunFam" id="1.20.144.10:FF:000003">
    <property type="entry name" value="Dolichyldiphosphatase 1"/>
    <property type="match status" value="1"/>
</dbReference>
<accession>A0AAN6EMW0</accession>
<evidence type="ECO:0000256" key="3">
    <source>
        <dbReference type="ARBA" id="ARBA00005518"/>
    </source>
</evidence>
<comment type="catalytic activity">
    <reaction evidence="10 11">
        <text>a di-trans,poly-cis-dolichyl diphosphate + H2O = a di-trans,poly-cis-dolichyl phosphate + phosphate + H(+)</text>
        <dbReference type="Rhea" id="RHEA:14385"/>
        <dbReference type="Rhea" id="RHEA-COMP:19498"/>
        <dbReference type="Rhea" id="RHEA-COMP:19506"/>
        <dbReference type="ChEBI" id="CHEBI:15377"/>
        <dbReference type="ChEBI" id="CHEBI:15378"/>
        <dbReference type="ChEBI" id="CHEBI:43474"/>
        <dbReference type="ChEBI" id="CHEBI:57497"/>
        <dbReference type="ChEBI" id="CHEBI:57683"/>
        <dbReference type="EC" id="3.6.1.43"/>
    </reaction>
</comment>
<evidence type="ECO:0000256" key="4">
    <source>
        <dbReference type="ARBA" id="ARBA00022692"/>
    </source>
</evidence>
<keyword evidence="8 11" id="KW-0472">Membrane</keyword>
<dbReference type="PANTHER" id="PTHR11247">
    <property type="entry name" value="PALMITOYL-PROTEIN THIOESTERASE/DOLICHYLDIPHOSPHATASE 1"/>
    <property type="match status" value="1"/>
</dbReference>
<keyword evidence="4 11" id="KW-0812">Transmembrane</keyword>
<comment type="pathway">
    <text evidence="2 11">Protein modification; protein glycosylation.</text>
</comment>
<dbReference type="Proteomes" id="UP001161757">
    <property type="component" value="Unassembled WGS sequence"/>
</dbReference>
<dbReference type="Gene3D" id="1.20.144.10">
    <property type="entry name" value="Phosphatidic acid phosphatase type 2/haloperoxidase"/>
    <property type="match status" value="1"/>
</dbReference>
<dbReference type="GO" id="GO:0005789">
    <property type="term" value="C:endoplasmic reticulum membrane"/>
    <property type="evidence" value="ECO:0007669"/>
    <property type="project" value="UniProtKB-SubCell"/>
</dbReference>
<evidence type="ECO:0000256" key="2">
    <source>
        <dbReference type="ARBA" id="ARBA00004922"/>
    </source>
</evidence>
<evidence type="ECO:0000313" key="13">
    <source>
        <dbReference type="EMBL" id="KAJ8988054.1"/>
    </source>
</evidence>
<dbReference type="EC" id="3.6.1.43" evidence="11"/>
<evidence type="ECO:0000256" key="11">
    <source>
        <dbReference type="RuleBase" id="RU367078"/>
    </source>
</evidence>
<dbReference type="AlphaFoldDB" id="A0AAN6EMW0"/>
<evidence type="ECO:0000259" key="12">
    <source>
        <dbReference type="SMART" id="SM00014"/>
    </source>
</evidence>
<name>A0AAN6EMW0_EXODE</name>
<organism evidence="13 14">
    <name type="scientific">Exophiala dermatitidis</name>
    <name type="common">Black yeast-like fungus</name>
    <name type="synonym">Wangiella dermatitidis</name>
    <dbReference type="NCBI Taxonomy" id="5970"/>
    <lineage>
        <taxon>Eukaryota</taxon>
        <taxon>Fungi</taxon>
        <taxon>Dikarya</taxon>
        <taxon>Ascomycota</taxon>
        <taxon>Pezizomycotina</taxon>
        <taxon>Eurotiomycetes</taxon>
        <taxon>Chaetothyriomycetidae</taxon>
        <taxon>Chaetothyriales</taxon>
        <taxon>Herpotrichiellaceae</taxon>
        <taxon>Exophiala</taxon>
    </lineage>
</organism>
<dbReference type="PANTHER" id="PTHR11247:SF1">
    <property type="entry name" value="DOLICHYLDIPHOSPHATASE 1"/>
    <property type="match status" value="1"/>
</dbReference>
<feature type="domain" description="Phosphatidic acid phosphatase type 2/haloperoxidase" evidence="12">
    <location>
        <begin position="5"/>
        <end position="117"/>
    </location>
</feature>
<dbReference type="InterPro" id="IPR039667">
    <property type="entry name" value="Dolichyldiphosphatase_PAP2"/>
</dbReference>
<dbReference type="EMBL" id="JAJGCB010000020">
    <property type="protein sequence ID" value="KAJ8988054.1"/>
    <property type="molecule type" value="Genomic_DNA"/>
</dbReference>
<keyword evidence="7 11" id="KW-1133">Transmembrane helix</keyword>
<dbReference type="SMART" id="SM00014">
    <property type="entry name" value="acidPPc"/>
    <property type="match status" value="1"/>
</dbReference>